<proteinExistence type="predicted"/>
<dbReference type="Proteomes" id="UP000005239">
    <property type="component" value="Unassembled WGS sequence"/>
</dbReference>
<accession>A0A2A6CAK2</accession>
<dbReference type="AlphaFoldDB" id="A0A2A6CAK2"/>
<name>A0A2A6CAK2_PRIPA</name>
<keyword evidence="2" id="KW-1185">Reference proteome</keyword>
<gene>
    <name evidence="1" type="primary">WBGene00283432</name>
</gene>
<sequence length="122" mass="13875">MWNKPLRIVVDQIRSRASIDQEEALLPWGYQCRPADRETNKQPKMSNDRAEWVDITFCHVTVVCGVAVSQLIVADAPRDSLSACFLNGSVKVIHCKMGNIESNSRYNDRIDTSIIRIRIVDD</sequence>
<dbReference type="EnsemblMetazoa" id="PPA45063.1">
    <property type="protein sequence ID" value="PPA45063.1"/>
    <property type="gene ID" value="WBGene00283432"/>
</dbReference>
<accession>A0A8R1Z6U9</accession>
<protein>
    <submittedName>
        <fullName evidence="1">Uncharacterized protein</fullName>
    </submittedName>
</protein>
<evidence type="ECO:0000313" key="2">
    <source>
        <dbReference type="Proteomes" id="UP000005239"/>
    </source>
</evidence>
<organism evidence="1 2">
    <name type="scientific">Pristionchus pacificus</name>
    <name type="common">Parasitic nematode worm</name>
    <dbReference type="NCBI Taxonomy" id="54126"/>
    <lineage>
        <taxon>Eukaryota</taxon>
        <taxon>Metazoa</taxon>
        <taxon>Ecdysozoa</taxon>
        <taxon>Nematoda</taxon>
        <taxon>Chromadorea</taxon>
        <taxon>Rhabditida</taxon>
        <taxon>Rhabditina</taxon>
        <taxon>Diplogasteromorpha</taxon>
        <taxon>Diplogasteroidea</taxon>
        <taxon>Neodiplogasteridae</taxon>
        <taxon>Pristionchus</taxon>
    </lineage>
</organism>
<reference evidence="2" key="1">
    <citation type="journal article" date="2008" name="Nat. Genet.">
        <title>The Pristionchus pacificus genome provides a unique perspective on nematode lifestyle and parasitism.</title>
        <authorList>
            <person name="Dieterich C."/>
            <person name="Clifton S.W."/>
            <person name="Schuster L.N."/>
            <person name="Chinwalla A."/>
            <person name="Delehaunty K."/>
            <person name="Dinkelacker I."/>
            <person name="Fulton L."/>
            <person name="Fulton R."/>
            <person name="Godfrey J."/>
            <person name="Minx P."/>
            <person name="Mitreva M."/>
            <person name="Roeseler W."/>
            <person name="Tian H."/>
            <person name="Witte H."/>
            <person name="Yang S.P."/>
            <person name="Wilson R.K."/>
            <person name="Sommer R.J."/>
        </authorList>
    </citation>
    <scope>NUCLEOTIDE SEQUENCE [LARGE SCALE GENOMIC DNA]</scope>
    <source>
        <strain evidence="2">PS312</strain>
    </source>
</reference>
<reference evidence="1" key="2">
    <citation type="submission" date="2022-06" db="UniProtKB">
        <authorList>
            <consortium name="EnsemblMetazoa"/>
        </authorList>
    </citation>
    <scope>IDENTIFICATION</scope>
    <source>
        <strain evidence="1">PS312</strain>
    </source>
</reference>
<evidence type="ECO:0000313" key="1">
    <source>
        <dbReference type="EnsemblMetazoa" id="PPA45063.1"/>
    </source>
</evidence>